<organism evidence="1 2">
    <name type="scientific">Marinomonas arctica</name>
    <dbReference type="NCBI Taxonomy" id="383750"/>
    <lineage>
        <taxon>Bacteria</taxon>
        <taxon>Pseudomonadati</taxon>
        <taxon>Pseudomonadota</taxon>
        <taxon>Gammaproteobacteria</taxon>
        <taxon>Oceanospirillales</taxon>
        <taxon>Oceanospirillaceae</taxon>
        <taxon>Marinomonas</taxon>
    </lineage>
</organism>
<evidence type="ECO:0000313" key="1">
    <source>
        <dbReference type="EMBL" id="QNT05435.1"/>
    </source>
</evidence>
<accession>A0A7H1J4L9</accession>
<dbReference type="Proteomes" id="UP000516370">
    <property type="component" value="Chromosome"/>
</dbReference>
<reference evidence="1 2" key="1">
    <citation type="submission" date="2020-09" db="EMBL/GenBank/DDBJ databases">
        <title>Complete genome sequence of an Arctic sea ice bacterium Marinomonas arctica BSI20414.</title>
        <authorList>
            <person name="Liao L."/>
            <person name="Chen B."/>
        </authorList>
    </citation>
    <scope>NUCLEOTIDE SEQUENCE [LARGE SCALE GENOMIC DNA]</scope>
    <source>
        <strain evidence="1 2">BSI20414</strain>
    </source>
</reference>
<sequence length="316" mass="35644">MEQLSNTNEFAKLPPQDLIQEVASYLNVSEAFIEKDWFAVQALKIISSKASDIVDIQTIFSGGTSLSKGYKLIQRFSEDLDFRCHYLSDVLSQGQKRRCKSNLRDLLTSSLTIDGFLGFDQNTIKQGGSFFKFPLQYPKATDSHNSLRRDLELEFSFTVPLLPPELRPITSMVNEFLGEQPETSILCMQPIEIAADKLSALTWRVLTRSRDSGNDDPTLVRHIHDLCALEQEISKDPQLFKKIAINSFNVDQRIPNREVNGSFAKSVSLAVGALKVDSLYAEEYSRFAEAMSYANDDEQIDFSRAISSLESTARLF</sequence>
<name>A0A7H1J4L9_9GAMM</name>
<keyword evidence="1" id="KW-0808">Transferase</keyword>
<dbReference type="AlphaFoldDB" id="A0A7H1J4L9"/>
<dbReference type="KEGG" id="mard:IBG28_17475"/>
<dbReference type="GO" id="GO:0016740">
    <property type="term" value="F:transferase activity"/>
    <property type="evidence" value="ECO:0007669"/>
    <property type="project" value="UniProtKB-KW"/>
</dbReference>
<dbReference type="Gene3D" id="3.10.450.620">
    <property type="entry name" value="JHP933, nucleotidyltransferase-like core domain"/>
    <property type="match status" value="1"/>
</dbReference>
<proteinExistence type="predicted"/>
<dbReference type="Pfam" id="PF08843">
    <property type="entry name" value="AbiEii"/>
    <property type="match status" value="1"/>
</dbReference>
<dbReference type="EMBL" id="CP061081">
    <property type="protein sequence ID" value="QNT05435.1"/>
    <property type="molecule type" value="Genomic_DNA"/>
</dbReference>
<dbReference type="RefSeq" id="WP_111609063.1">
    <property type="nucleotide sequence ID" value="NZ_BMLJ01000013.1"/>
</dbReference>
<keyword evidence="2" id="KW-1185">Reference proteome</keyword>
<protein>
    <submittedName>
        <fullName evidence="1">Nucleotidyl transferase AbiEii/AbiGii toxin family protein</fullName>
    </submittedName>
</protein>
<dbReference type="OrthoDB" id="9780929at2"/>
<evidence type="ECO:0000313" key="2">
    <source>
        <dbReference type="Proteomes" id="UP000516370"/>
    </source>
</evidence>
<dbReference type="InterPro" id="IPR014942">
    <property type="entry name" value="AbiEii"/>
</dbReference>
<gene>
    <name evidence="1" type="ORF">IBG28_17475</name>
</gene>